<sequence>MANSPQSMHEKPLDFRAPPPSPIATGRRSSFANEEVLSEFLEHSLRVPDLILPDKVFPREKFIENPPRIDFQSLNSKESDSVSRILDSITTIGCFQLVNYGIPSEVIKSTLAVAAGIFGLPSEKRAAVTRSPEKAYGFEEVHWEEEEEDDSELSEEFVWCRDECFKLEMEGIWPLQYSKFSEKMEALLMEIETVGEKILQVLKENSTRKSVLYGDDHHEVMGSVCYLYRHGRNIIPEDRRANSLRYDVIRMLMRGVDISHCLSLHVCDGASEFHVYSKKGWVSFCPDKDALVVTAGDQLQALSGGQYKHVIGRAIFEAEKEDCISMAFLYSPPSITTTTTTTTTNLDKGNTISLTQQLRCRVIEAVFELERERERNETKVTHSSTDYRIYRHHFSAMDSWNEFTIAEIIEMENMYKDVGKECLSREFCQAVATSFSFSASRAAKPAVTWEQVQSWFQDKLEDPKAEIRVTPRPRHLNLLVDFFGDSAPNNMSETSQKPKGNRINELKELTFEAKSARDHAWYDVASFLTYRVLHNGELEVRVRFSGFTNTDDEWVNVRHGVRERSIPLEPSECHRVNVGDLILCFQDREDQAVYCDARVLDIRREIHDIGECGCSFFVRYDRDGIEEEVELERICCRPS</sequence>
<dbReference type="InterPro" id="IPR044861">
    <property type="entry name" value="IPNS-like_FE2OG_OXY"/>
</dbReference>
<keyword evidence="8" id="KW-1185">Reference proteome</keyword>
<dbReference type="InterPro" id="IPR032001">
    <property type="entry name" value="SAWADEE_dom"/>
</dbReference>
<proteinExistence type="predicted"/>
<dbReference type="Gene3D" id="2.30.30.140">
    <property type="match status" value="1"/>
</dbReference>
<evidence type="ECO:0000259" key="5">
    <source>
        <dbReference type="Pfam" id="PF14226"/>
    </source>
</evidence>
<dbReference type="GO" id="GO:0003682">
    <property type="term" value="F:chromatin binding"/>
    <property type="evidence" value="ECO:0007669"/>
    <property type="project" value="InterPro"/>
</dbReference>
<evidence type="ECO:0000256" key="2">
    <source>
        <dbReference type="ARBA" id="ARBA00023004"/>
    </source>
</evidence>
<dbReference type="Pfam" id="PF03171">
    <property type="entry name" value="2OG-FeII_Oxy"/>
    <property type="match status" value="1"/>
</dbReference>
<evidence type="ECO:0000256" key="3">
    <source>
        <dbReference type="SAM" id="MobiDB-lite"/>
    </source>
</evidence>
<reference evidence="7" key="1">
    <citation type="journal article" date="2022" name="Plant J.">
        <title>Strategies of tolerance reflected in two North American maple genomes.</title>
        <authorList>
            <person name="McEvoy S.L."/>
            <person name="Sezen U.U."/>
            <person name="Trouern-Trend A."/>
            <person name="McMahon S.M."/>
            <person name="Schaberg P.G."/>
            <person name="Yang J."/>
            <person name="Wegrzyn J.L."/>
            <person name="Swenson N.G."/>
        </authorList>
    </citation>
    <scope>NUCLEOTIDE SEQUENCE</scope>
    <source>
        <strain evidence="7">NS2018</strain>
    </source>
</reference>
<dbReference type="PANTHER" id="PTHR34945">
    <property type="entry name" value="2-OXOGLUTARATE (2OG) AND FE(II)-DEPENDENT OXYGENASE SUPERFAMILY PROTEIN"/>
    <property type="match status" value="1"/>
</dbReference>
<feature type="region of interest" description="Disordered" evidence="3">
    <location>
        <begin position="1"/>
        <end position="28"/>
    </location>
</feature>
<evidence type="ECO:0000259" key="4">
    <source>
        <dbReference type="Pfam" id="PF03171"/>
    </source>
</evidence>
<dbReference type="AlphaFoldDB" id="A0AA39SRY5"/>
<dbReference type="Gene3D" id="2.60.120.330">
    <property type="entry name" value="B-lactam Antibiotic, Isopenicillin N Synthase, Chain"/>
    <property type="match status" value="1"/>
</dbReference>
<dbReference type="PANTHER" id="PTHR34945:SF8">
    <property type="entry name" value="DOWNSTREAM TARGET OF AGL15-4"/>
    <property type="match status" value="1"/>
</dbReference>
<name>A0AA39SRY5_ACESA</name>
<dbReference type="Pfam" id="PF16719">
    <property type="entry name" value="SAWADEE"/>
    <property type="match status" value="1"/>
</dbReference>
<evidence type="ECO:0000259" key="6">
    <source>
        <dbReference type="Pfam" id="PF16719"/>
    </source>
</evidence>
<dbReference type="GO" id="GO:0046872">
    <property type="term" value="F:metal ion binding"/>
    <property type="evidence" value="ECO:0007669"/>
    <property type="project" value="UniProtKB-KW"/>
</dbReference>
<protein>
    <submittedName>
        <fullName evidence="7">Uncharacterized protein</fullName>
    </submittedName>
</protein>
<keyword evidence="1" id="KW-0479">Metal-binding</keyword>
<dbReference type="EMBL" id="JAUESC010000004">
    <property type="protein sequence ID" value="KAK0595472.1"/>
    <property type="molecule type" value="Genomic_DNA"/>
</dbReference>
<accession>A0AA39SRY5</accession>
<evidence type="ECO:0000256" key="1">
    <source>
        <dbReference type="ARBA" id="ARBA00022723"/>
    </source>
</evidence>
<dbReference type="Proteomes" id="UP001168877">
    <property type="component" value="Unassembled WGS sequence"/>
</dbReference>
<dbReference type="Gene3D" id="2.40.50.40">
    <property type="match status" value="1"/>
</dbReference>
<feature type="domain" description="Isopenicillin N synthase-like Fe(2+) 2OG dioxygenase" evidence="4">
    <location>
        <begin position="268"/>
        <end position="332"/>
    </location>
</feature>
<gene>
    <name evidence="7" type="ORF">LWI29_007030</name>
</gene>
<comment type="caution">
    <text evidence="7">The sequence shown here is derived from an EMBL/GenBank/DDBJ whole genome shotgun (WGS) entry which is preliminary data.</text>
</comment>
<feature type="domain" description="SAWADEE" evidence="6">
    <location>
        <begin position="508"/>
        <end position="635"/>
    </location>
</feature>
<dbReference type="SUPFAM" id="SSF51197">
    <property type="entry name" value="Clavaminate synthase-like"/>
    <property type="match status" value="1"/>
</dbReference>
<feature type="domain" description="Non-haem dioxygenase N-terminal" evidence="5">
    <location>
        <begin position="67"/>
        <end position="157"/>
    </location>
</feature>
<reference evidence="7" key="2">
    <citation type="submission" date="2023-06" db="EMBL/GenBank/DDBJ databases">
        <authorList>
            <person name="Swenson N.G."/>
            <person name="Wegrzyn J.L."/>
            <person name="Mcevoy S.L."/>
        </authorList>
    </citation>
    <scope>NUCLEOTIDE SEQUENCE</scope>
    <source>
        <strain evidence="7">NS2018</strain>
        <tissue evidence="7">Leaf</tissue>
    </source>
</reference>
<dbReference type="InterPro" id="IPR027443">
    <property type="entry name" value="IPNS-like_sf"/>
</dbReference>
<evidence type="ECO:0000313" key="8">
    <source>
        <dbReference type="Proteomes" id="UP001168877"/>
    </source>
</evidence>
<keyword evidence="2" id="KW-0408">Iron</keyword>
<evidence type="ECO:0000313" key="7">
    <source>
        <dbReference type="EMBL" id="KAK0595472.1"/>
    </source>
</evidence>
<dbReference type="Pfam" id="PF14226">
    <property type="entry name" value="DIOX_N"/>
    <property type="match status" value="1"/>
</dbReference>
<dbReference type="InterPro" id="IPR026992">
    <property type="entry name" value="DIOX_N"/>
</dbReference>
<organism evidence="7 8">
    <name type="scientific">Acer saccharum</name>
    <name type="common">Sugar maple</name>
    <dbReference type="NCBI Taxonomy" id="4024"/>
    <lineage>
        <taxon>Eukaryota</taxon>
        <taxon>Viridiplantae</taxon>
        <taxon>Streptophyta</taxon>
        <taxon>Embryophyta</taxon>
        <taxon>Tracheophyta</taxon>
        <taxon>Spermatophyta</taxon>
        <taxon>Magnoliopsida</taxon>
        <taxon>eudicotyledons</taxon>
        <taxon>Gunneridae</taxon>
        <taxon>Pentapetalae</taxon>
        <taxon>rosids</taxon>
        <taxon>malvids</taxon>
        <taxon>Sapindales</taxon>
        <taxon>Sapindaceae</taxon>
        <taxon>Hippocastanoideae</taxon>
        <taxon>Acereae</taxon>
        <taxon>Acer</taxon>
    </lineage>
</organism>